<evidence type="ECO:0000313" key="3">
    <source>
        <dbReference type="WBParaSite" id="SPAL_0001293400.1"/>
    </source>
</evidence>
<feature type="chain" id="PRO_5005895352" evidence="1">
    <location>
        <begin position="17"/>
        <end position="179"/>
    </location>
</feature>
<keyword evidence="1" id="KW-0732">Signal</keyword>
<sequence>MKFIILLISVPVFCLTLTLDDYLTDCWGNRCRDNEEFLQKMAVDQLNPNKYVHISYKTFENGLIVFGPVIPFEGTRYCMIYVDDGKTYKECEQTRVFNNNSFDKGNCIFSPNTYENGYRIESRRGRMPVRVSFDGVYFYGYLDKYTNCVSFPDVYNYRANVMSLQKLERYITYLHCRIR</sequence>
<proteinExistence type="predicted"/>
<dbReference type="WBParaSite" id="SPAL_0001293400.1">
    <property type="protein sequence ID" value="SPAL_0001293400.1"/>
    <property type="gene ID" value="SPAL_0001293400"/>
</dbReference>
<accession>A0A0N5C4Q3</accession>
<protein>
    <submittedName>
        <fullName evidence="3">NTR domain-containing protein</fullName>
    </submittedName>
</protein>
<keyword evidence="2" id="KW-1185">Reference proteome</keyword>
<evidence type="ECO:0000256" key="1">
    <source>
        <dbReference type="SAM" id="SignalP"/>
    </source>
</evidence>
<dbReference type="AlphaFoldDB" id="A0A0N5C4Q3"/>
<reference evidence="3" key="1">
    <citation type="submission" date="2017-02" db="UniProtKB">
        <authorList>
            <consortium name="WormBaseParasite"/>
        </authorList>
    </citation>
    <scope>IDENTIFICATION</scope>
</reference>
<organism evidence="2 3">
    <name type="scientific">Strongyloides papillosus</name>
    <name type="common">Intestinal threadworm</name>
    <dbReference type="NCBI Taxonomy" id="174720"/>
    <lineage>
        <taxon>Eukaryota</taxon>
        <taxon>Metazoa</taxon>
        <taxon>Ecdysozoa</taxon>
        <taxon>Nematoda</taxon>
        <taxon>Chromadorea</taxon>
        <taxon>Rhabditida</taxon>
        <taxon>Tylenchina</taxon>
        <taxon>Panagrolaimomorpha</taxon>
        <taxon>Strongyloidoidea</taxon>
        <taxon>Strongyloididae</taxon>
        <taxon>Strongyloides</taxon>
    </lineage>
</organism>
<feature type="signal peptide" evidence="1">
    <location>
        <begin position="1"/>
        <end position="16"/>
    </location>
</feature>
<name>A0A0N5C4Q3_STREA</name>
<dbReference type="Proteomes" id="UP000046392">
    <property type="component" value="Unplaced"/>
</dbReference>
<evidence type="ECO:0000313" key="2">
    <source>
        <dbReference type="Proteomes" id="UP000046392"/>
    </source>
</evidence>